<feature type="compositionally biased region" description="Polar residues" evidence="6">
    <location>
        <begin position="424"/>
        <end position="433"/>
    </location>
</feature>
<dbReference type="SMART" id="SM00980">
    <property type="entry name" value="THAP"/>
    <property type="match status" value="1"/>
</dbReference>
<evidence type="ECO:0000256" key="3">
    <source>
        <dbReference type="ARBA" id="ARBA00022833"/>
    </source>
</evidence>
<dbReference type="InterPro" id="IPR037660">
    <property type="entry name" value="CCDC51"/>
</dbReference>
<dbReference type="AlphaFoldDB" id="A0AAD1S5R5"/>
<evidence type="ECO:0000256" key="4">
    <source>
        <dbReference type="ARBA" id="ARBA00023125"/>
    </source>
</evidence>
<dbReference type="PROSITE" id="PS50950">
    <property type="entry name" value="ZF_THAP"/>
    <property type="match status" value="1"/>
</dbReference>
<name>A0AAD1S5R5_PELCU</name>
<evidence type="ECO:0000256" key="5">
    <source>
        <dbReference type="PROSITE-ProRule" id="PRU00309"/>
    </source>
</evidence>
<dbReference type="SUPFAM" id="SSF57716">
    <property type="entry name" value="Glucocorticoid receptor-like (DNA-binding domain)"/>
    <property type="match status" value="1"/>
</dbReference>
<feature type="region of interest" description="Disordered" evidence="6">
    <location>
        <begin position="418"/>
        <end position="452"/>
    </location>
</feature>
<gene>
    <name evidence="8" type="ORF">PECUL_23A002040</name>
</gene>
<feature type="compositionally biased region" description="Basic and acidic residues" evidence="6">
    <location>
        <begin position="170"/>
        <end position="189"/>
    </location>
</feature>
<dbReference type="Pfam" id="PF05485">
    <property type="entry name" value="THAP"/>
    <property type="match status" value="1"/>
</dbReference>
<evidence type="ECO:0000256" key="1">
    <source>
        <dbReference type="ARBA" id="ARBA00022723"/>
    </source>
</evidence>
<feature type="domain" description="THAP-type" evidence="7">
    <location>
        <begin position="1"/>
        <end position="93"/>
    </location>
</feature>
<reference evidence="8" key="1">
    <citation type="submission" date="2022-03" db="EMBL/GenBank/DDBJ databases">
        <authorList>
            <person name="Alioto T."/>
            <person name="Alioto T."/>
            <person name="Gomez Garrido J."/>
        </authorList>
    </citation>
    <scope>NUCLEOTIDE SEQUENCE</scope>
</reference>
<feature type="compositionally biased region" description="Low complexity" evidence="6">
    <location>
        <begin position="601"/>
        <end position="614"/>
    </location>
</feature>
<evidence type="ECO:0000259" key="7">
    <source>
        <dbReference type="PROSITE" id="PS50950"/>
    </source>
</evidence>
<keyword evidence="1" id="KW-0479">Metal-binding</keyword>
<evidence type="ECO:0000256" key="2">
    <source>
        <dbReference type="ARBA" id="ARBA00022771"/>
    </source>
</evidence>
<dbReference type="EMBL" id="OW240916">
    <property type="protein sequence ID" value="CAH2292006.1"/>
    <property type="molecule type" value="Genomic_DNA"/>
</dbReference>
<feature type="region of interest" description="Disordered" evidence="6">
    <location>
        <begin position="161"/>
        <end position="192"/>
    </location>
</feature>
<dbReference type="InterPro" id="IPR006612">
    <property type="entry name" value="THAP_Znf"/>
</dbReference>
<protein>
    <submittedName>
        <fullName evidence="8">THAP domain-containing 1-like</fullName>
    </submittedName>
</protein>
<accession>A0AAD1S5R5</accession>
<dbReference type="GO" id="GO:0003677">
    <property type="term" value="F:DNA binding"/>
    <property type="evidence" value="ECO:0007669"/>
    <property type="project" value="UniProtKB-UniRule"/>
</dbReference>
<keyword evidence="2 5" id="KW-0863">Zinc-finger</keyword>
<dbReference type="PANTHER" id="PTHR28624:SF1">
    <property type="entry name" value="MITOCHONDRIAL POTASSIUM CHANNEL"/>
    <property type="match status" value="1"/>
</dbReference>
<organism evidence="8 9">
    <name type="scientific">Pelobates cultripes</name>
    <name type="common">Western spadefoot toad</name>
    <dbReference type="NCBI Taxonomy" id="61616"/>
    <lineage>
        <taxon>Eukaryota</taxon>
        <taxon>Metazoa</taxon>
        <taxon>Chordata</taxon>
        <taxon>Craniata</taxon>
        <taxon>Vertebrata</taxon>
        <taxon>Euteleostomi</taxon>
        <taxon>Amphibia</taxon>
        <taxon>Batrachia</taxon>
        <taxon>Anura</taxon>
        <taxon>Pelobatoidea</taxon>
        <taxon>Pelobatidae</taxon>
        <taxon>Pelobates</taxon>
    </lineage>
</organism>
<evidence type="ECO:0000256" key="6">
    <source>
        <dbReference type="SAM" id="MobiDB-lite"/>
    </source>
</evidence>
<keyword evidence="9" id="KW-1185">Reference proteome</keyword>
<dbReference type="SUPFAM" id="SSF109640">
    <property type="entry name" value="KRAB domain (Kruppel-associated box)"/>
    <property type="match status" value="1"/>
</dbReference>
<keyword evidence="4 5" id="KW-0238">DNA-binding</keyword>
<proteinExistence type="predicted"/>
<sequence length="683" mass="76366">MPSCIVNGCPNYSGRKNSVPGVVLHVFPKNLCLIKQWLIQTGQDFGDFDLFAKGVLEGTIGAFRICSAHFAPNCYHIVGSQKQLMANAIPTIYPNRNVSVRLQGAIPPIYGNHPFNTWTIQPFGHQNVNVSELSIIQPTTALLLIQTNDVCPRKDLRQAVGNLVPTSDPDMSRKNATKRSDPPPSEKKNASTSTFSLIYEGKMDRAIQWPEYEQNVDGEPWKISHDHYYENSAMKISYPASLLHYLIAKAKIDRFDEEYSEDDLLSVFKYLTNVVVMEKAKKTKTSRILNQTLEILAQLTGEEWIVVKKNSIHRSIYELTGEVPVKHEDVAVFFTMEEWQYIQQHKDAYSDMVTIPPPPISQCEKRDNCSTAESVDWDALEELHSSDGTKYDDNESKVSLWTPDEDSEIEIASLSKTYQKKNHASSTASSLEKNASLKDKDESLLSSSKGEASTISFCKRPEPVADPGGGATGQFSPAGYCRATSLPPPPHTHIAPQTLPPIHTLIHKHRPPYTHCPTNTASSYTHCPTNTAPHTYSAPQTLPSHTHTAPNTHTLPPYTHGPTNTAPIHTVPHKHRLSHTHCTPIDTLPPHTLPHTRDPPLHTAPHTHTVPHTHIQCPHTHTAPHSQCSPYTHCPPIYTLCHPYTHCHTHTCTLPTYTHCPPYTHRPPHTYSAPTHTLWCRKG</sequence>
<dbReference type="PANTHER" id="PTHR28624">
    <property type="entry name" value="COILED-COIL DOMAIN-CONTAINING PROTEIN 51"/>
    <property type="match status" value="1"/>
</dbReference>
<feature type="region of interest" description="Disordered" evidence="6">
    <location>
        <begin position="535"/>
        <end position="616"/>
    </location>
</feature>
<evidence type="ECO:0000313" key="9">
    <source>
        <dbReference type="Proteomes" id="UP001295444"/>
    </source>
</evidence>
<keyword evidence="3" id="KW-0862">Zinc</keyword>
<dbReference type="SMART" id="SM00692">
    <property type="entry name" value="DM3"/>
    <property type="match status" value="1"/>
</dbReference>
<dbReference type="GO" id="GO:0008270">
    <property type="term" value="F:zinc ion binding"/>
    <property type="evidence" value="ECO:0007669"/>
    <property type="project" value="UniProtKB-KW"/>
</dbReference>
<feature type="compositionally biased region" description="Polar residues" evidence="6">
    <location>
        <begin position="535"/>
        <end position="554"/>
    </location>
</feature>
<evidence type="ECO:0000313" key="8">
    <source>
        <dbReference type="EMBL" id="CAH2292006.1"/>
    </source>
</evidence>
<dbReference type="Proteomes" id="UP001295444">
    <property type="component" value="Chromosome 05"/>
</dbReference>
<dbReference type="GO" id="GO:0006355">
    <property type="term" value="P:regulation of DNA-templated transcription"/>
    <property type="evidence" value="ECO:0007669"/>
    <property type="project" value="InterPro"/>
</dbReference>
<dbReference type="InterPro" id="IPR036051">
    <property type="entry name" value="KRAB_dom_sf"/>
</dbReference>